<dbReference type="PROSITE" id="PS51387">
    <property type="entry name" value="FAD_PCMH"/>
    <property type="match status" value="1"/>
</dbReference>
<comment type="caution">
    <text evidence="9">The sequence shown here is derived from an EMBL/GenBank/DDBJ whole genome shotgun (WGS) entry which is preliminary data.</text>
</comment>
<dbReference type="SUPFAM" id="SSF56176">
    <property type="entry name" value="FAD-binding/transporter-associated domain-like"/>
    <property type="match status" value="1"/>
</dbReference>
<dbReference type="PANTHER" id="PTHR11748:SF111">
    <property type="entry name" value="D-LACTATE DEHYDROGENASE, MITOCHONDRIAL-RELATED"/>
    <property type="match status" value="1"/>
</dbReference>
<dbReference type="PANTHER" id="PTHR11748">
    <property type="entry name" value="D-LACTATE DEHYDROGENASE"/>
    <property type="match status" value="1"/>
</dbReference>
<keyword evidence="5" id="KW-0809">Transit peptide</keyword>
<gene>
    <name evidence="9" type="ORF">G3RUM_00660</name>
</gene>
<dbReference type="InterPro" id="IPR016169">
    <property type="entry name" value="FAD-bd_PCMH_sub2"/>
</dbReference>
<dbReference type="Gene3D" id="3.30.465.10">
    <property type="match status" value="1"/>
</dbReference>
<dbReference type="GO" id="GO:0016491">
    <property type="term" value="F:oxidoreductase activity"/>
    <property type="evidence" value="ECO:0007669"/>
    <property type="project" value="UniProtKB-KW"/>
</dbReference>
<evidence type="ECO:0000313" key="10">
    <source>
        <dbReference type="Proteomes" id="UP001191019"/>
    </source>
</evidence>
<evidence type="ECO:0000256" key="4">
    <source>
        <dbReference type="ARBA" id="ARBA00022827"/>
    </source>
</evidence>
<dbReference type="InterPro" id="IPR016167">
    <property type="entry name" value="FAD-bd_PCMH_sub1"/>
</dbReference>
<dbReference type="RefSeq" id="WP_129735341.1">
    <property type="nucleotide sequence ID" value="NZ_PRLM01000006.1"/>
</dbReference>
<keyword evidence="10" id="KW-1185">Reference proteome</keyword>
<organism evidence="9 10">
    <name type="scientific">Candidatus Nanosyncoccus alces</name>
    <dbReference type="NCBI Taxonomy" id="2171997"/>
    <lineage>
        <taxon>Bacteria</taxon>
        <taxon>Candidatus Saccharimonadota</taxon>
        <taxon>Candidatus Nanosyncoccalia</taxon>
        <taxon>Candidatus Nanosyncoccales</taxon>
        <taxon>Candidatus Nanosyncoccaceae</taxon>
        <taxon>Candidatus Nanosyncoccus</taxon>
    </lineage>
</organism>
<evidence type="ECO:0000259" key="8">
    <source>
        <dbReference type="PROSITE" id="PS51387"/>
    </source>
</evidence>
<dbReference type="Pfam" id="PF01565">
    <property type="entry name" value="FAD_binding_4"/>
    <property type="match status" value="1"/>
</dbReference>
<dbReference type="InterPro" id="IPR036318">
    <property type="entry name" value="FAD-bd_PCMH-like_sf"/>
</dbReference>
<reference evidence="9 10" key="2">
    <citation type="journal article" date="2020" name="Cell Rep.">
        <title>Acquisition and Adaptation of Ultra-small Parasitic Reduced Genome Bacteria to Mammalian Hosts.</title>
        <authorList>
            <person name="McLean J.S."/>
            <person name="Bor B."/>
            <person name="Kerns K.A."/>
            <person name="Liu Q."/>
            <person name="To T.T."/>
            <person name="Solden L."/>
            <person name="Hendrickson E.L."/>
            <person name="Wrighton K."/>
            <person name="Shi W."/>
            <person name="He X."/>
        </authorList>
    </citation>
    <scope>NUCLEOTIDE SEQUENCE [LARGE SCALE GENOMIC DNA]</scope>
    <source>
        <strain evidence="9 10">TM7_G3_2_Rum_HOT_351B</strain>
    </source>
</reference>
<dbReference type="InterPro" id="IPR016164">
    <property type="entry name" value="FAD-linked_Oxase-like_C"/>
</dbReference>
<keyword evidence="3" id="KW-0285">Flavoprotein</keyword>
<comment type="cofactor">
    <cofactor evidence="1">
        <name>FAD</name>
        <dbReference type="ChEBI" id="CHEBI:57692"/>
    </cofactor>
</comment>
<feature type="domain" description="FAD-binding PCMH-type" evidence="8">
    <location>
        <begin position="33"/>
        <end position="265"/>
    </location>
</feature>
<comment type="similarity">
    <text evidence="2">Belongs to the FAD-binding oxidoreductase/transferase type 4 family.</text>
</comment>
<evidence type="ECO:0000313" key="9">
    <source>
        <dbReference type="EMBL" id="RYC74504.1"/>
    </source>
</evidence>
<protein>
    <recommendedName>
        <fullName evidence="7">D-lactate dehydrogenase (cytochrome)</fullName>
        <ecNumber evidence="7">1.1.2.4</ecNumber>
    </recommendedName>
</protein>
<evidence type="ECO:0000256" key="7">
    <source>
        <dbReference type="ARBA" id="ARBA00038897"/>
    </source>
</evidence>
<keyword evidence="4" id="KW-0274">FAD</keyword>
<dbReference type="Proteomes" id="UP001191019">
    <property type="component" value="Unassembled WGS sequence"/>
</dbReference>
<dbReference type="SUPFAM" id="SSF55103">
    <property type="entry name" value="FAD-linked oxidases, C-terminal domain"/>
    <property type="match status" value="1"/>
</dbReference>
<accession>A0ABY0FL63</accession>
<proteinExistence type="inferred from homology"/>
<evidence type="ECO:0000256" key="1">
    <source>
        <dbReference type="ARBA" id="ARBA00001974"/>
    </source>
</evidence>
<reference evidence="9 10" key="1">
    <citation type="journal article" date="2018" name="bioRxiv">
        <title>Evidence of independent acquisition and adaption of ultra-small bacteria to human hosts across the highly diverse yet reduced genomes of the phylum Saccharibacteria.</title>
        <authorList>
            <person name="McLean J.S."/>
            <person name="Bor B."/>
            <person name="To T.T."/>
            <person name="Liu Q."/>
            <person name="Kearns K.A."/>
            <person name="Solden L.M."/>
            <person name="Wrighton K.C."/>
            <person name="He X."/>
            <person name="Shi W."/>
        </authorList>
    </citation>
    <scope>NUCLEOTIDE SEQUENCE [LARGE SCALE GENOMIC DNA]</scope>
    <source>
        <strain evidence="9 10">TM7_G3_2_Rum_HOT_351B</strain>
    </source>
</reference>
<dbReference type="Pfam" id="PF02913">
    <property type="entry name" value="FAD-oxidase_C"/>
    <property type="match status" value="1"/>
</dbReference>
<evidence type="ECO:0000256" key="5">
    <source>
        <dbReference type="ARBA" id="ARBA00022946"/>
    </source>
</evidence>
<name>A0ABY0FL63_9BACT</name>
<dbReference type="Gene3D" id="3.30.43.10">
    <property type="entry name" value="Uridine Diphospho-n-acetylenolpyruvylglucosamine Reductase, domain 2"/>
    <property type="match status" value="1"/>
</dbReference>
<evidence type="ECO:0000256" key="3">
    <source>
        <dbReference type="ARBA" id="ARBA00022630"/>
    </source>
</evidence>
<dbReference type="EMBL" id="PRLM01000006">
    <property type="protein sequence ID" value="RYC74504.1"/>
    <property type="molecule type" value="Genomic_DNA"/>
</dbReference>
<sequence>MGKITKYLNQLIVGNVFDTPEILEAYSTDRSVLKIKPKFVAFPESTEDIRKLMRFFNQIAAKEIPVSVTARGTGLDEGGADLSSGGLVISTEKLNRMLEIDPRERLVRVQAGITLRELNTALSVSGLTIPIGGHNNDTIGGLISNTPVDDSAGKYGGIESFVERVEVILANGECLQTSRLKKYNIAKKATEKSLEGDIYRKISKLLKTNAELVSEMSKNPTHDYSGYPAIVKLQYKDTLDLMPLFFGAQGTLGVISEVILKAVPLSKRPSRVVATFKELDAALEFAHKVKSLRPRKINFYDLKIIQEARESGKNLDGVIRKLEDGFVVLVSFDGRINSCVKKVANIQKEFPRNTKFIFETPENRLILNEFENALAAYLNSAKSSERVPILTDFYLPARNVSGFLKDLKVLEQKLDLDLALFGSYATSIYSLRPKFNLEDKDFNKKAATFLRAGAYIIDRQDGKLAGGTPEGRLKAVVTNTNMKDAEQILYSEVKRIFDQNNILNPDVKLGANSKFTLTHFRSTSLPKIML</sequence>
<dbReference type="InterPro" id="IPR006094">
    <property type="entry name" value="Oxid_FAD_bind_N"/>
</dbReference>
<evidence type="ECO:0000256" key="2">
    <source>
        <dbReference type="ARBA" id="ARBA00008000"/>
    </source>
</evidence>
<dbReference type="EC" id="1.1.2.4" evidence="7"/>
<dbReference type="InterPro" id="IPR016166">
    <property type="entry name" value="FAD-bd_PCMH"/>
</dbReference>
<evidence type="ECO:0000256" key="6">
    <source>
        <dbReference type="ARBA" id="ARBA00023002"/>
    </source>
</evidence>
<keyword evidence="6 9" id="KW-0560">Oxidoreductase</keyword>
<dbReference type="InterPro" id="IPR004113">
    <property type="entry name" value="FAD-bd_oxidored_4_C"/>
</dbReference>